<dbReference type="InterPro" id="IPR004108">
    <property type="entry name" value="Fe_hydrogenase_lsu_C"/>
</dbReference>
<keyword evidence="4" id="KW-0408">Iron</keyword>
<dbReference type="InterPro" id="IPR017896">
    <property type="entry name" value="4Fe4S_Fe-S-bd"/>
</dbReference>
<evidence type="ECO:0000256" key="5">
    <source>
        <dbReference type="ARBA" id="ARBA00023014"/>
    </source>
</evidence>
<gene>
    <name evidence="7" type="ORF">TPC1_13418</name>
</gene>
<organism evidence="7">
    <name type="scientific">Trepomonas sp. PC1</name>
    <dbReference type="NCBI Taxonomy" id="1076344"/>
    <lineage>
        <taxon>Eukaryota</taxon>
        <taxon>Metamonada</taxon>
        <taxon>Diplomonadida</taxon>
        <taxon>Hexamitidae</taxon>
        <taxon>Hexamitinae</taxon>
        <taxon>Trepomonas</taxon>
    </lineage>
</organism>
<keyword evidence="5" id="KW-0411">Iron-sulfur</keyword>
<evidence type="ECO:0000256" key="1">
    <source>
        <dbReference type="ARBA" id="ARBA00006596"/>
    </source>
</evidence>
<evidence type="ECO:0000313" key="7">
    <source>
        <dbReference type="EMBL" id="JAP94063.1"/>
    </source>
</evidence>
<dbReference type="AlphaFoldDB" id="A0A146KB80"/>
<dbReference type="SUPFAM" id="SSF54862">
    <property type="entry name" value="4Fe-4S ferredoxins"/>
    <property type="match status" value="1"/>
</dbReference>
<name>A0A146KB80_9EUKA</name>
<dbReference type="GO" id="GO:0051539">
    <property type="term" value="F:4 iron, 4 sulfur cluster binding"/>
    <property type="evidence" value="ECO:0007669"/>
    <property type="project" value="UniProtKB-KW"/>
</dbReference>
<evidence type="ECO:0000256" key="2">
    <source>
        <dbReference type="ARBA" id="ARBA00022485"/>
    </source>
</evidence>
<dbReference type="InterPro" id="IPR009016">
    <property type="entry name" value="Fe_hydrogenase"/>
</dbReference>
<accession>A0A146KB80</accession>
<dbReference type="InterPro" id="IPR050157">
    <property type="entry name" value="PSI_iron-sulfur_center"/>
</dbReference>
<dbReference type="PANTHER" id="PTHR24960">
    <property type="entry name" value="PHOTOSYSTEM I IRON-SULFUR CENTER-RELATED"/>
    <property type="match status" value="1"/>
</dbReference>
<dbReference type="Pfam" id="PF02906">
    <property type="entry name" value="Fe_hyd_lg_C"/>
    <property type="match status" value="1"/>
</dbReference>
<feature type="domain" description="4Fe-4S ferredoxin-type" evidence="6">
    <location>
        <begin position="16"/>
        <end position="45"/>
    </location>
</feature>
<dbReference type="PROSITE" id="PS51379">
    <property type="entry name" value="4FE4S_FER_2"/>
    <property type="match status" value="2"/>
</dbReference>
<evidence type="ECO:0000256" key="3">
    <source>
        <dbReference type="ARBA" id="ARBA00022723"/>
    </source>
</evidence>
<evidence type="ECO:0000256" key="4">
    <source>
        <dbReference type="ARBA" id="ARBA00023004"/>
    </source>
</evidence>
<proteinExistence type="inferred from homology"/>
<comment type="similarity">
    <text evidence="1">Belongs to the NARF family.</text>
</comment>
<dbReference type="SUPFAM" id="SSF53920">
    <property type="entry name" value="Fe-only hydrogenase"/>
    <property type="match status" value="1"/>
</dbReference>
<protein>
    <submittedName>
        <fullName evidence="7">[FeFe]-hydrogenase</fullName>
    </submittedName>
</protein>
<dbReference type="EMBL" id="GDID01002543">
    <property type="protein sequence ID" value="JAP94063.1"/>
    <property type="molecule type" value="Transcribed_RNA"/>
</dbReference>
<feature type="domain" description="4Fe-4S ferredoxin-type" evidence="6">
    <location>
        <begin position="68"/>
        <end position="97"/>
    </location>
</feature>
<reference evidence="7" key="1">
    <citation type="submission" date="2015-07" db="EMBL/GenBank/DDBJ databases">
        <title>Adaptation to a free-living lifestyle via gene acquisitions in the diplomonad Trepomonas sp. PC1.</title>
        <authorList>
            <person name="Xu F."/>
            <person name="Jerlstrom-Hultqvist J."/>
            <person name="Kolisko M."/>
            <person name="Simpson A.G.B."/>
            <person name="Roger A.J."/>
            <person name="Svard S.G."/>
            <person name="Andersson J.O."/>
        </authorList>
    </citation>
    <scope>NUCLEOTIDE SEQUENCE</scope>
    <source>
        <strain evidence="7">PC1</strain>
    </source>
</reference>
<dbReference type="Gene3D" id="3.30.70.20">
    <property type="match status" value="1"/>
</dbReference>
<keyword evidence="2" id="KW-0004">4Fe-4S</keyword>
<dbReference type="Pfam" id="PF12838">
    <property type="entry name" value="Fer4_7"/>
    <property type="match status" value="1"/>
</dbReference>
<dbReference type="PANTHER" id="PTHR24960:SF79">
    <property type="entry name" value="PHOTOSYSTEM I IRON-SULFUR CENTER"/>
    <property type="match status" value="1"/>
</dbReference>
<evidence type="ECO:0000259" key="6">
    <source>
        <dbReference type="PROSITE" id="PS51379"/>
    </source>
</evidence>
<dbReference type="GO" id="GO:0046872">
    <property type="term" value="F:metal ion binding"/>
    <property type="evidence" value="ECO:0007669"/>
    <property type="project" value="UniProtKB-KW"/>
</dbReference>
<sequence>MPPKPVHQVHGIDTNHIIQIDYDKCNGCNDCVDVCAEQRVNALMRSDQKYPPIIVPCNAEFKNSSHTTRVKLDDSFCIGCGECVKVCATGAITPSFNLMRLKKRCGEGTSHIAVITPAFIESISLHFGFDCEKQILFLLKKLLFSYIFNISSIYDLYCALFAKNLTQNQFTSHCEASTQFLAKFYPELLQKVSPVRPPFELMKQFIDFQFQNEKINVIQFTTEPGKENVTVKEFISIVTTNKFIVSPEMDVLAQNCEYCIDFQPSKLSQSFEIGVSFQVQSYICSLQGELAEKATEKVLFEQASQKIVECTFDYQLEQRKYLQIKGTGALQYFLQKQEQTQFDQRPVYDWIEVSAVGGSVRAAGQSENHEEVCKKLNGEKMGYRCCFNNEILKSWEKMEQDKK</sequence>
<keyword evidence="3" id="KW-0479">Metal-binding</keyword>
<dbReference type="Gene3D" id="3.40.950.10">
    <property type="entry name" value="Fe-only Hydrogenase (Larger Subunit), Chain L, domain 3"/>
    <property type="match status" value="1"/>
</dbReference>